<keyword evidence="7" id="KW-0187">Copper transport</keyword>
<protein>
    <recommendedName>
        <fullName evidence="3">P-type Cu(+) transporter</fullName>
        <ecNumber evidence="3">7.2.2.8</ecNumber>
    </recommendedName>
</protein>
<feature type="domain" description="HMA" evidence="15">
    <location>
        <begin position="791"/>
        <end position="856"/>
    </location>
</feature>
<evidence type="ECO:0000256" key="7">
    <source>
        <dbReference type="ARBA" id="ARBA00022796"/>
    </source>
</evidence>
<dbReference type="FunFam" id="2.70.150.10:FF:000002">
    <property type="entry name" value="Copper-transporting ATPase 1, putative"/>
    <property type="match status" value="1"/>
</dbReference>
<dbReference type="PANTHER" id="PTHR43520:SF8">
    <property type="entry name" value="P-TYPE CU(+) TRANSPORTER"/>
    <property type="match status" value="1"/>
</dbReference>
<dbReference type="GO" id="GO:0140581">
    <property type="term" value="F:P-type monovalent copper transporter activity"/>
    <property type="evidence" value="ECO:0007669"/>
    <property type="project" value="UniProtKB-EC"/>
</dbReference>
<keyword evidence="8 14" id="KW-0067">ATP-binding</keyword>
<dbReference type="CDD" id="cd00371">
    <property type="entry name" value="HMA"/>
    <property type="match status" value="2"/>
</dbReference>
<dbReference type="InterPro" id="IPR008250">
    <property type="entry name" value="ATPase_P-typ_transduc_dom_A_sf"/>
</dbReference>
<name>A0A413R9K5_9FIRM</name>
<keyword evidence="17" id="KW-1185">Reference proteome</keyword>
<dbReference type="EMBL" id="QSFD01000004">
    <property type="protein sequence ID" value="RHA19089.1"/>
    <property type="molecule type" value="Genomic_DNA"/>
</dbReference>
<dbReference type="Gene3D" id="3.40.1110.10">
    <property type="entry name" value="Calcium-transporting ATPase, cytoplasmic domain N"/>
    <property type="match status" value="1"/>
</dbReference>
<dbReference type="GO" id="GO:0043682">
    <property type="term" value="F:P-type divalent copper transporter activity"/>
    <property type="evidence" value="ECO:0007669"/>
    <property type="project" value="TreeGrafter"/>
</dbReference>
<evidence type="ECO:0000256" key="4">
    <source>
        <dbReference type="ARBA" id="ARBA00022692"/>
    </source>
</evidence>
<evidence type="ECO:0000256" key="2">
    <source>
        <dbReference type="ARBA" id="ARBA00006024"/>
    </source>
</evidence>
<evidence type="ECO:0000256" key="8">
    <source>
        <dbReference type="ARBA" id="ARBA00022840"/>
    </source>
</evidence>
<feature type="transmembrane region" description="Helical" evidence="14">
    <location>
        <begin position="92"/>
        <end position="112"/>
    </location>
</feature>
<dbReference type="Proteomes" id="UP000284779">
    <property type="component" value="Unassembled WGS sequence"/>
</dbReference>
<dbReference type="InterPro" id="IPR036412">
    <property type="entry name" value="HAD-like_sf"/>
</dbReference>
<dbReference type="SUPFAM" id="SSF56784">
    <property type="entry name" value="HAD-like"/>
    <property type="match status" value="1"/>
</dbReference>
<dbReference type="Gene3D" id="3.30.70.100">
    <property type="match status" value="2"/>
</dbReference>
<keyword evidence="9" id="KW-1278">Translocase</keyword>
<evidence type="ECO:0000313" key="17">
    <source>
        <dbReference type="Proteomes" id="UP000284779"/>
    </source>
</evidence>
<keyword evidence="7" id="KW-0813">Transport</keyword>
<dbReference type="Gene3D" id="3.40.50.1000">
    <property type="entry name" value="HAD superfamily/HAD-like"/>
    <property type="match status" value="1"/>
</dbReference>
<keyword evidence="10 14" id="KW-1133">Transmembrane helix</keyword>
<dbReference type="Gene3D" id="2.70.150.10">
    <property type="entry name" value="Calcium-transporting ATPase, cytoplasmic transduction domain A"/>
    <property type="match status" value="1"/>
</dbReference>
<dbReference type="NCBIfam" id="TIGR01525">
    <property type="entry name" value="ATPase-IB_hvy"/>
    <property type="match status" value="1"/>
</dbReference>
<proteinExistence type="inferred from homology"/>
<organism evidence="16 17">
    <name type="scientific">Eubacterium ventriosum</name>
    <dbReference type="NCBI Taxonomy" id="39496"/>
    <lineage>
        <taxon>Bacteria</taxon>
        <taxon>Bacillati</taxon>
        <taxon>Bacillota</taxon>
        <taxon>Clostridia</taxon>
        <taxon>Eubacteriales</taxon>
        <taxon>Eubacteriaceae</taxon>
        <taxon>Eubacterium</taxon>
    </lineage>
</organism>
<dbReference type="NCBIfam" id="TIGR01494">
    <property type="entry name" value="ATPase_P-type"/>
    <property type="match status" value="1"/>
</dbReference>
<keyword evidence="5 14" id="KW-0479">Metal-binding</keyword>
<dbReference type="InterPro" id="IPR059000">
    <property type="entry name" value="ATPase_P-type_domA"/>
</dbReference>
<feature type="transmembrane region" description="Helical" evidence="14">
    <location>
        <begin position="358"/>
        <end position="380"/>
    </location>
</feature>
<sequence length="860" mass="92366">MKKYTISGMSCAACQSRVEKAVNALPNVDSAVVSLLTNSMQVEGSASDSEIIQTVEKAGYGAKTAGGSKKDTASMEEDQLKDTQTPILRKRLIVSLVLLIPLMYISMGHLMWDWPLPSFLIDNHIAMGLIQMLFTIAILVINQKFFISGFKGVLNKAPNMDTLVAMGAGAAFAYSTYVLFAMTDAQVSGNSDKVMEYMHDFYFESAAMIVTLITLGKMLESYSKGKTTDALKSLMKMIPKTATIIEKDLTGNEKEKIVSIEDININDIFVVKPGENIPVDGIVIDGFGAVDESAITGESIPVDKTIGSKVSSAGVNQSGYLKCKATRVGEDTTLAQIIQMVSDASATKAPIAKVADKVSGIFVPVVICIALVTIFAWLIAGETVGFALARGISVLVISCPCALGLATPVAIMVGNGVGAKKGILFKNATSLETTGKTQIVALDKTGTITVGKPKVTAIITEKETDEKELLGIAIGLESKSEHPLAKAITSYAKENNIKPYEIVNFKSEVGNGLVGEYNGSKVFTGNRKFIEKNCNISTNLINKTEKLSEKGMTPLFFARDNKVLGIIAVADVIKEDSREAILELENMGIKVIMLTGDNEKTAKAIGHKAGVDQVIAGVLPQGKESTIRELTEYGNTVMVGDGINDAPALTRANIGMAIGAGTDVAIDAADVVLMKSNLKDVPAAIRLSKAVLRNIHENLFWAFIYNIIGIPLAAGIWYPIFGWKLNPMFGAAAMSLSSFCVVTNALRLNLVNIYNNKKDRKIKNSITEVIGNNDLSNNIDNKESEKETNTMEKTMKITGMMCGHCEATVKKALEALEQVDEAIVSHEEGTAVVKLNSDISNDVLKKTVEDKDYTVNDIIG</sequence>
<evidence type="ECO:0000256" key="9">
    <source>
        <dbReference type="ARBA" id="ARBA00022967"/>
    </source>
</evidence>
<gene>
    <name evidence="16" type="ORF">DW944_04975</name>
</gene>
<reference evidence="16 17" key="1">
    <citation type="submission" date="2018-08" db="EMBL/GenBank/DDBJ databases">
        <title>A genome reference for cultivated species of the human gut microbiota.</title>
        <authorList>
            <person name="Zou Y."/>
            <person name="Xue W."/>
            <person name="Luo G."/>
        </authorList>
    </citation>
    <scope>NUCLEOTIDE SEQUENCE [LARGE SCALE GENOMIC DNA]</scope>
    <source>
        <strain evidence="16 17">AM44-11BH</strain>
    </source>
</reference>
<dbReference type="InterPro" id="IPR023298">
    <property type="entry name" value="ATPase_P-typ_TM_dom_sf"/>
</dbReference>
<evidence type="ECO:0000256" key="13">
    <source>
        <dbReference type="ARBA" id="ARBA00049289"/>
    </source>
</evidence>
<keyword evidence="11" id="KW-0186">Copper</keyword>
<dbReference type="InterPro" id="IPR006121">
    <property type="entry name" value="HMA_dom"/>
</dbReference>
<evidence type="ECO:0000256" key="6">
    <source>
        <dbReference type="ARBA" id="ARBA00022741"/>
    </source>
</evidence>
<dbReference type="GO" id="GO:0055070">
    <property type="term" value="P:copper ion homeostasis"/>
    <property type="evidence" value="ECO:0007669"/>
    <property type="project" value="TreeGrafter"/>
</dbReference>
<accession>A0A413R9K5</accession>
<keyword evidence="4 14" id="KW-0812">Transmembrane</keyword>
<evidence type="ECO:0000256" key="5">
    <source>
        <dbReference type="ARBA" id="ARBA00022723"/>
    </source>
</evidence>
<dbReference type="InterPro" id="IPR036163">
    <property type="entry name" value="HMA_dom_sf"/>
</dbReference>
<dbReference type="GO" id="GO:0005886">
    <property type="term" value="C:plasma membrane"/>
    <property type="evidence" value="ECO:0007669"/>
    <property type="project" value="UniProtKB-SubCell"/>
</dbReference>
<evidence type="ECO:0000256" key="10">
    <source>
        <dbReference type="ARBA" id="ARBA00022989"/>
    </source>
</evidence>
<dbReference type="PRINTS" id="PR00943">
    <property type="entry name" value="CUATPASE"/>
</dbReference>
<feature type="domain" description="HMA" evidence="15">
    <location>
        <begin position="1"/>
        <end position="63"/>
    </location>
</feature>
<keyword evidence="6 14" id="KW-0547">Nucleotide-binding</keyword>
<dbReference type="SFLD" id="SFLDF00027">
    <property type="entry name" value="p-type_atpase"/>
    <property type="match status" value="1"/>
</dbReference>
<feature type="transmembrane region" description="Helical" evidence="14">
    <location>
        <begin position="732"/>
        <end position="754"/>
    </location>
</feature>
<dbReference type="InterPro" id="IPR044492">
    <property type="entry name" value="P_typ_ATPase_HD_dom"/>
</dbReference>
<comment type="catalytic activity">
    <reaction evidence="13">
        <text>Cu(+)(in) + ATP + H2O = Cu(+)(out) + ADP + phosphate + H(+)</text>
        <dbReference type="Rhea" id="RHEA:25792"/>
        <dbReference type="ChEBI" id="CHEBI:15377"/>
        <dbReference type="ChEBI" id="CHEBI:15378"/>
        <dbReference type="ChEBI" id="CHEBI:30616"/>
        <dbReference type="ChEBI" id="CHEBI:43474"/>
        <dbReference type="ChEBI" id="CHEBI:49552"/>
        <dbReference type="ChEBI" id="CHEBI:456216"/>
        <dbReference type="EC" id="7.2.2.8"/>
    </reaction>
</comment>
<evidence type="ECO:0000313" key="16">
    <source>
        <dbReference type="EMBL" id="RHA19089.1"/>
    </source>
</evidence>
<dbReference type="InterPro" id="IPR023299">
    <property type="entry name" value="ATPase_P-typ_cyto_dom_N"/>
</dbReference>
<feature type="transmembrane region" description="Helical" evidence="14">
    <location>
        <begin position="124"/>
        <end position="142"/>
    </location>
</feature>
<dbReference type="CDD" id="cd02094">
    <property type="entry name" value="P-type_ATPase_Cu-like"/>
    <property type="match status" value="1"/>
</dbReference>
<dbReference type="InterPro" id="IPR001757">
    <property type="entry name" value="P_typ_ATPase"/>
</dbReference>
<dbReference type="InterPro" id="IPR017969">
    <property type="entry name" value="Heavy-metal-associated_CS"/>
</dbReference>
<evidence type="ECO:0000256" key="3">
    <source>
        <dbReference type="ARBA" id="ARBA00012517"/>
    </source>
</evidence>
<dbReference type="SUPFAM" id="SSF81653">
    <property type="entry name" value="Calcium ATPase, transduction domain A"/>
    <property type="match status" value="1"/>
</dbReference>
<dbReference type="GO" id="GO:0005524">
    <property type="term" value="F:ATP binding"/>
    <property type="evidence" value="ECO:0007669"/>
    <property type="project" value="UniProtKB-UniRule"/>
</dbReference>
<dbReference type="GO" id="GO:0005507">
    <property type="term" value="F:copper ion binding"/>
    <property type="evidence" value="ECO:0007669"/>
    <property type="project" value="TreeGrafter"/>
</dbReference>
<dbReference type="PRINTS" id="PR00119">
    <property type="entry name" value="CATATPASE"/>
</dbReference>
<dbReference type="SUPFAM" id="SSF81665">
    <property type="entry name" value="Calcium ATPase, transmembrane domain M"/>
    <property type="match status" value="1"/>
</dbReference>
<dbReference type="Pfam" id="PF00702">
    <property type="entry name" value="Hydrolase"/>
    <property type="match status" value="1"/>
</dbReference>
<feature type="transmembrane region" description="Helical" evidence="14">
    <location>
        <begin position="392"/>
        <end position="413"/>
    </location>
</feature>
<comment type="caution">
    <text evidence="16">The sequence shown here is derived from an EMBL/GenBank/DDBJ whole genome shotgun (WGS) entry which is preliminary data.</text>
</comment>
<dbReference type="GO" id="GO:0016887">
    <property type="term" value="F:ATP hydrolysis activity"/>
    <property type="evidence" value="ECO:0007669"/>
    <property type="project" value="InterPro"/>
</dbReference>
<feature type="transmembrane region" description="Helical" evidence="14">
    <location>
        <begin position="163"/>
        <end position="181"/>
    </location>
</feature>
<dbReference type="AlphaFoldDB" id="A0A413R9K5"/>
<dbReference type="RefSeq" id="WP_117970095.1">
    <property type="nucleotide sequence ID" value="NZ_QSFD01000004.1"/>
</dbReference>
<evidence type="ECO:0000256" key="11">
    <source>
        <dbReference type="ARBA" id="ARBA00023008"/>
    </source>
</evidence>
<dbReference type="NCBIfam" id="TIGR01511">
    <property type="entry name" value="ATPase-IB1_Cu"/>
    <property type="match status" value="1"/>
</dbReference>
<keyword evidence="14" id="KW-1003">Cell membrane</keyword>
<evidence type="ECO:0000256" key="14">
    <source>
        <dbReference type="RuleBase" id="RU362081"/>
    </source>
</evidence>
<dbReference type="PANTHER" id="PTHR43520">
    <property type="entry name" value="ATP7, ISOFORM B"/>
    <property type="match status" value="1"/>
</dbReference>
<dbReference type="InterPro" id="IPR023214">
    <property type="entry name" value="HAD_sf"/>
</dbReference>
<dbReference type="SFLD" id="SFLDG00002">
    <property type="entry name" value="C1.7:_P-type_atpase_like"/>
    <property type="match status" value="1"/>
</dbReference>
<dbReference type="SUPFAM" id="SSF55008">
    <property type="entry name" value="HMA, heavy metal-associated domain"/>
    <property type="match status" value="2"/>
</dbReference>
<dbReference type="InterPro" id="IPR018303">
    <property type="entry name" value="ATPase_P-typ_P_site"/>
</dbReference>
<dbReference type="EC" id="7.2.2.8" evidence="3"/>
<evidence type="ECO:0000256" key="12">
    <source>
        <dbReference type="ARBA" id="ARBA00023136"/>
    </source>
</evidence>
<dbReference type="Pfam" id="PF00403">
    <property type="entry name" value="HMA"/>
    <property type="match status" value="2"/>
</dbReference>
<dbReference type="PROSITE" id="PS00154">
    <property type="entry name" value="ATPASE_E1_E2"/>
    <property type="match status" value="1"/>
</dbReference>
<dbReference type="InterPro" id="IPR027256">
    <property type="entry name" value="P-typ_ATPase_IB"/>
</dbReference>
<dbReference type="SFLD" id="SFLDS00003">
    <property type="entry name" value="Haloacid_Dehalogenase"/>
    <property type="match status" value="1"/>
</dbReference>
<evidence type="ECO:0000259" key="15">
    <source>
        <dbReference type="PROSITE" id="PS50846"/>
    </source>
</evidence>
<feature type="transmembrane region" description="Helical" evidence="14">
    <location>
        <begin position="201"/>
        <end position="219"/>
    </location>
</feature>
<evidence type="ECO:0000256" key="1">
    <source>
        <dbReference type="ARBA" id="ARBA00004651"/>
    </source>
</evidence>
<dbReference type="PROSITE" id="PS50846">
    <property type="entry name" value="HMA_2"/>
    <property type="match status" value="2"/>
</dbReference>
<dbReference type="PROSITE" id="PS01047">
    <property type="entry name" value="HMA_1"/>
    <property type="match status" value="2"/>
</dbReference>
<feature type="transmembrane region" description="Helical" evidence="14">
    <location>
        <begin position="699"/>
        <end position="720"/>
    </location>
</feature>
<comment type="subcellular location">
    <subcellularLocation>
        <location evidence="1">Cell membrane</location>
        <topology evidence="1">Multi-pass membrane protein</topology>
    </subcellularLocation>
</comment>
<keyword evidence="7" id="KW-0406">Ion transport</keyword>
<dbReference type="Pfam" id="PF00122">
    <property type="entry name" value="E1-E2_ATPase"/>
    <property type="match status" value="1"/>
</dbReference>
<keyword evidence="12 14" id="KW-0472">Membrane</keyword>
<comment type="similarity">
    <text evidence="2 14">Belongs to the cation transport ATPase (P-type) (TC 3.A.3) family. Type IB subfamily.</text>
</comment>